<gene>
    <name evidence="2" type="ORF">FHS79_000351</name>
</gene>
<accession>A0A841LB11</accession>
<evidence type="ECO:0000313" key="2">
    <source>
        <dbReference type="EMBL" id="MBB6226198.1"/>
    </source>
</evidence>
<feature type="signal peptide" evidence="1">
    <location>
        <begin position="1"/>
        <end position="27"/>
    </location>
</feature>
<name>A0A841LB11_9SPHN</name>
<feature type="chain" id="PRO_5032536874" description="DUF2490 domain-containing protein" evidence="1">
    <location>
        <begin position="28"/>
        <end position="227"/>
    </location>
</feature>
<dbReference type="Proteomes" id="UP000538147">
    <property type="component" value="Unassembled WGS sequence"/>
</dbReference>
<keyword evidence="1" id="KW-0732">Signal</keyword>
<dbReference type="Pfam" id="PF10677">
    <property type="entry name" value="DUF2490"/>
    <property type="match status" value="1"/>
</dbReference>
<evidence type="ECO:0000313" key="3">
    <source>
        <dbReference type="Proteomes" id="UP000538147"/>
    </source>
</evidence>
<evidence type="ECO:0008006" key="4">
    <source>
        <dbReference type="Google" id="ProtNLM"/>
    </source>
</evidence>
<reference evidence="2 3" key="1">
    <citation type="submission" date="2020-08" db="EMBL/GenBank/DDBJ databases">
        <title>Genomic Encyclopedia of Type Strains, Phase IV (KMG-IV): sequencing the most valuable type-strain genomes for metagenomic binning, comparative biology and taxonomic classification.</title>
        <authorList>
            <person name="Goeker M."/>
        </authorList>
    </citation>
    <scope>NUCLEOTIDE SEQUENCE [LARGE SCALE GENOMIC DNA]</scope>
    <source>
        <strain evidence="2 3">DSM 102189</strain>
    </source>
</reference>
<sequence length="227" mass="25168">MIRSARIASLRRLGCLAILSLAAPAHADEQVWLAGIAQGPIKGKLITWIEVQPRFTDGGDRLGQTILRPAVGVQLNPAATLLLGYAYVESNPDGLPARREHRTWQQAQVRLAGTPGKAVLVSRTRLEQRFLEGADEDGWRLRQFLRGQYWLSEKWSLIGVSEAFVGLDSTRWGQRSGLEQVRNFAAVGHAITPRITLEAGYLNQRLVRPGADGTNHVLNLNLFYRLG</sequence>
<organism evidence="2 3">
    <name type="scientific">Polymorphobacter multimanifer</name>
    <dbReference type="NCBI Taxonomy" id="1070431"/>
    <lineage>
        <taxon>Bacteria</taxon>
        <taxon>Pseudomonadati</taxon>
        <taxon>Pseudomonadota</taxon>
        <taxon>Alphaproteobacteria</taxon>
        <taxon>Sphingomonadales</taxon>
        <taxon>Sphingosinicellaceae</taxon>
        <taxon>Polymorphobacter</taxon>
    </lineage>
</organism>
<dbReference type="EMBL" id="JACIIV010000002">
    <property type="protein sequence ID" value="MBB6226198.1"/>
    <property type="molecule type" value="Genomic_DNA"/>
</dbReference>
<proteinExistence type="predicted"/>
<keyword evidence="3" id="KW-1185">Reference proteome</keyword>
<evidence type="ECO:0000256" key="1">
    <source>
        <dbReference type="SAM" id="SignalP"/>
    </source>
</evidence>
<dbReference type="InterPro" id="IPR019619">
    <property type="entry name" value="DUF2490"/>
</dbReference>
<dbReference type="AlphaFoldDB" id="A0A841LB11"/>
<protein>
    <recommendedName>
        <fullName evidence="4">DUF2490 domain-containing protein</fullName>
    </recommendedName>
</protein>
<comment type="caution">
    <text evidence="2">The sequence shown here is derived from an EMBL/GenBank/DDBJ whole genome shotgun (WGS) entry which is preliminary data.</text>
</comment>
<dbReference type="RefSeq" id="WP_184194439.1">
    <property type="nucleotide sequence ID" value="NZ_BMOX01000010.1"/>
</dbReference>